<organism evidence="1 2">
    <name type="scientific">Thalassospira profundimaris</name>
    <dbReference type="NCBI Taxonomy" id="502049"/>
    <lineage>
        <taxon>Bacteria</taxon>
        <taxon>Pseudomonadati</taxon>
        <taxon>Pseudomonadota</taxon>
        <taxon>Alphaproteobacteria</taxon>
        <taxon>Rhodospirillales</taxon>
        <taxon>Thalassospiraceae</taxon>
        <taxon>Thalassospira</taxon>
    </lineage>
</organism>
<protein>
    <submittedName>
        <fullName evidence="1">Uncharacterized protein</fullName>
    </submittedName>
</protein>
<proteinExistence type="predicted"/>
<accession>A0A367VJC8</accession>
<dbReference type="AlphaFoldDB" id="A0A367VJC8"/>
<dbReference type="EMBL" id="JPWB01000001">
    <property type="protein sequence ID" value="RCK25307.1"/>
    <property type="molecule type" value="Genomic_DNA"/>
</dbReference>
<evidence type="ECO:0000313" key="2">
    <source>
        <dbReference type="Proteomes" id="UP000253061"/>
    </source>
</evidence>
<gene>
    <name evidence="1" type="ORF">TH6_01385</name>
</gene>
<evidence type="ECO:0000313" key="1">
    <source>
        <dbReference type="EMBL" id="RCK25307.1"/>
    </source>
</evidence>
<reference evidence="1 2" key="1">
    <citation type="submission" date="2014-07" db="EMBL/GenBank/DDBJ databases">
        <title>Draft genome sequence of Thalassospira profundimaris R8-17.</title>
        <authorList>
            <person name="Lai Q."/>
            <person name="Shao Z."/>
        </authorList>
    </citation>
    <scope>NUCLEOTIDE SEQUENCE [LARGE SCALE GENOMIC DNA]</scope>
    <source>
        <strain evidence="1 2">R8-17</strain>
    </source>
</reference>
<comment type="caution">
    <text evidence="1">The sequence shown here is derived from an EMBL/GenBank/DDBJ whole genome shotgun (WGS) entry which is preliminary data.</text>
</comment>
<name>A0A367VJC8_9PROT</name>
<dbReference type="Proteomes" id="UP000253061">
    <property type="component" value="Unassembled WGS sequence"/>
</dbReference>
<sequence length="82" mass="9300">MLLNQLDNWSGKIGANFHIPGKDLTSEHAYLQFRNFKDVFDLTFKNPTGYRSLSSSTVGISYFDYMLPGIKFDILPKPNIGP</sequence>